<gene>
    <name evidence="5" type="ORF">ACD_49C00021G0013</name>
</gene>
<dbReference type="GO" id="GO:0005524">
    <property type="term" value="F:ATP binding"/>
    <property type="evidence" value="ECO:0007669"/>
    <property type="project" value="UniProtKB-KW"/>
</dbReference>
<accession>K2BD78</accession>
<keyword evidence="2" id="KW-0547">Nucleotide-binding</keyword>
<feature type="domain" description="Thymidylate kinase-like" evidence="4">
    <location>
        <begin position="8"/>
        <end position="160"/>
    </location>
</feature>
<dbReference type="InterPro" id="IPR039430">
    <property type="entry name" value="Thymidylate_kin-like_dom"/>
</dbReference>
<proteinExistence type="inferred from homology"/>
<dbReference type="GO" id="GO:0006227">
    <property type="term" value="P:dUDP biosynthetic process"/>
    <property type="evidence" value="ECO:0007669"/>
    <property type="project" value="TreeGrafter"/>
</dbReference>
<comment type="caution">
    <text evidence="5">The sequence shown here is derived from an EMBL/GenBank/DDBJ whole genome shotgun (WGS) entry which is preliminary data.</text>
</comment>
<dbReference type="InterPro" id="IPR027417">
    <property type="entry name" value="P-loop_NTPase"/>
</dbReference>
<dbReference type="Pfam" id="PF02223">
    <property type="entry name" value="Thymidylate_kin"/>
    <property type="match status" value="1"/>
</dbReference>
<keyword evidence="5" id="KW-0808">Transferase</keyword>
<protein>
    <submittedName>
        <fullName evidence="5">Thymidylate kinase</fullName>
    </submittedName>
</protein>
<keyword evidence="5" id="KW-0418">Kinase</keyword>
<dbReference type="PANTHER" id="PTHR10344">
    <property type="entry name" value="THYMIDYLATE KINASE"/>
    <property type="match status" value="1"/>
</dbReference>
<dbReference type="GO" id="GO:0006233">
    <property type="term" value="P:dTDP biosynthetic process"/>
    <property type="evidence" value="ECO:0007669"/>
    <property type="project" value="TreeGrafter"/>
</dbReference>
<evidence type="ECO:0000256" key="1">
    <source>
        <dbReference type="ARBA" id="ARBA00009776"/>
    </source>
</evidence>
<evidence type="ECO:0000256" key="3">
    <source>
        <dbReference type="ARBA" id="ARBA00022840"/>
    </source>
</evidence>
<dbReference type="Gene3D" id="3.40.50.300">
    <property type="entry name" value="P-loop containing nucleotide triphosphate hydrolases"/>
    <property type="match status" value="1"/>
</dbReference>
<organism evidence="5">
    <name type="scientific">uncultured bacterium</name>
    <name type="common">gcode 4</name>
    <dbReference type="NCBI Taxonomy" id="1234023"/>
    <lineage>
        <taxon>Bacteria</taxon>
        <taxon>environmental samples</taxon>
    </lineage>
</organism>
<sequence>MKNKFIVIEWVDGSGKATQTKLLVENLKKDWFSADSISFPAYWEWSCRFVENFLNWAYGHPSEVNWYIWSSFYVLDRFEQSPKIKQKIQDNDFLISDRYSTANFVHRWTQFLEKWDIHWLHHFFDWVYDFEFNKAGLPQPDLIIFLSLSMENIKKMINKKIDQHREYNLSWWLDLAEQDIKHQEYSLQVWKEYLPKYFKNYVVLECENEAWEILTIEEINKKLITLIKNFIK</sequence>
<evidence type="ECO:0000259" key="4">
    <source>
        <dbReference type="Pfam" id="PF02223"/>
    </source>
</evidence>
<evidence type="ECO:0000313" key="5">
    <source>
        <dbReference type="EMBL" id="EKD66698.1"/>
    </source>
</evidence>
<evidence type="ECO:0000256" key="2">
    <source>
        <dbReference type="ARBA" id="ARBA00022741"/>
    </source>
</evidence>
<name>K2BD78_9BACT</name>
<dbReference type="PANTHER" id="PTHR10344:SF4">
    <property type="entry name" value="UMP-CMP KINASE 2, MITOCHONDRIAL"/>
    <property type="match status" value="1"/>
</dbReference>
<dbReference type="EMBL" id="AMFJ01021607">
    <property type="protein sequence ID" value="EKD66698.1"/>
    <property type="molecule type" value="Genomic_DNA"/>
</dbReference>
<dbReference type="GO" id="GO:0006235">
    <property type="term" value="P:dTTP biosynthetic process"/>
    <property type="evidence" value="ECO:0007669"/>
    <property type="project" value="TreeGrafter"/>
</dbReference>
<keyword evidence="3" id="KW-0067">ATP-binding</keyword>
<dbReference type="GO" id="GO:0005829">
    <property type="term" value="C:cytosol"/>
    <property type="evidence" value="ECO:0007669"/>
    <property type="project" value="TreeGrafter"/>
</dbReference>
<dbReference type="AlphaFoldDB" id="K2BD78"/>
<reference evidence="5" key="1">
    <citation type="journal article" date="2012" name="Science">
        <title>Fermentation, hydrogen, and sulfur metabolism in multiple uncultivated bacterial phyla.</title>
        <authorList>
            <person name="Wrighton K.C."/>
            <person name="Thomas B.C."/>
            <person name="Sharon I."/>
            <person name="Miller C.S."/>
            <person name="Castelle C.J."/>
            <person name="VerBerkmoes N.C."/>
            <person name="Wilkins M.J."/>
            <person name="Hettich R.L."/>
            <person name="Lipton M.S."/>
            <person name="Williams K.H."/>
            <person name="Long P.E."/>
            <person name="Banfield J.F."/>
        </authorList>
    </citation>
    <scope>NUCLEOTIDE SEQUENCE [LARGE SCALE GENOMIC DNA]</scope>
</reference>
<dbReference type="SUPFAM" id="SSF52540">
    <property type="entry name" value="P-loop containing nucleoside triphosphate hydrolases"/>
    <property type="match status" value="1"/>
</dbReference>
<comment type="similarity">
    <text evidence="1">Belongs to the thymidylate kinase family.</text>
</comment>
<dbReference type="GO" id="GO:0004798">
    <property type="term" value="F:dTMP kinase activity"/>
    <property type="evidence" value="ECO:0007669"/>
    <property type="project" value="TreeGrafter"/>
</dbReference>